<sequence>MQLTDRKEETMNKLILASLLVSQPLLAATPDYSSLQGTWQIEAVKVVDSPVQAVGDDDPQYMGAEVTFSADKIVWTKGTPQRQIDPTIDDCQQKPTLTAIGKNDPEQGYQVTGGFNVRCGPEPWGPGAVVTLPQKGKMTLYWYDGAILLLKKVMK</sequence>
<dbReference type="EMBL" id="CP066796">
    <property type="protein sequence ID" value="QSI91967.1"/>
    <property type="molecule type" value="Genomic_DNA"/>
</dbReference>
<evidence type="ECO:0000313" key="2">
    <source>
        <dbReference type="Proteomes" id="UP000662840"/>
    </source>
</evidence>
<protein>
    <submittedName>
        <fullName evidence="1">Uncharacterized protein</fullName>
    </submittedName>
</protein>
<proteinExistence type="predicted"/>
<dbReference type="RefSeq" id="WP_004160684.1">
    <property type="nucleotide sequence ID" value="NZ_CP024970.1"/>
</dbReference>
<accession>A0ABX7MHQ6</accession>
<reference evidence="1 2" key="1">
    <citation type="submission" date="2020-12" db="EMBL/GenBank/DDBJ databases">
        <title>Genome sequence of Erwinia amylovora ATCC15580, a type strain.</title>
        <authorList>
            <person name="Kang I.-J."/>
            <person name="Roh E."/>
        </authorList>
    </citation>
    <scope>NUCLEOTIDE SEQUENCE [LARGE SCALE GENOMIC DNA]</scope>
    <source>
        <strain evidence="1 2">ATCC 15580</strain>
    </source>
</reference>
<dbReference type="Proteomes" id="UP000662840">
    <property type="component" value="Chromosome"/>
</dbReference>
<dbReference type="GeneID" id="97604529"/>
<gene>
    <name evidence="1" type="ORF">JGC47_01080</name>
</gene>
<name>A0ABX7MHQ6_ERWAM</name>
<keyword evidence="2" id="KW-1185">Reference proteome</keyword>
<evidence type="ECO:0000313" key="1">
    <source>
        <dbReference type="EMBL" id="QSI91967.1"/>
    </source>
</evidence>
<organism evidence="1 2">
    <name type="scientific">Erwinia amylovora</name>
    <name type="common">Fire blight bacteria</name>
    <dbReference type="NCBI Taxonomy" id="552"/>
    <lineage>
        <taxon>Bacteria</taxon>
        <taxon>Pseudomonadati</taxon>
        <taxon>Pseudomonadota</taxon>
        <taxon>Gammaproteobacteria</taxon>
        <taxon>Enterobacterales</taxon>
        <taxon>Erwiniaceae</taxon>
        <taxon>Erwinia</taxon>
    </lineage>
</organism>